<dbReference type="InterPro" id="IPR035987">
    <property type="entry name" value="Ribosomal_uS8_sf"/>
</dbReference>
<dbReference type="FunFam" id="3.30.1490.10:FF:000002">
    <property type="entry name" value="40S ribosomal protein S15a"/>
    <property type="match status" value="1"/>
</dbReference>
<dbReference type="GO" id="GO:0005840">
    <property type="term" value="C:ribosome"/>
    <property type="evidence" value="ECO:0007669"/>
    <property type="project" value="UniProtKB-KW"/>
</dbReference>
<dbReference type="GO" id="GO:1990904">
    <property type="term" value="C:ribonucleoprotein complex"/>
    <property type="evidence" value="ECO:0007669"/>
    <property type="project" value="UniProtKB-KW"/>
</dbReference>
<keyword evidence="10" id="KW-1185">Reference proteome</keyword>
<sequence>MSADSLSDALSSIKNHESIRKKKVEIKPASNLIGDVLKVMQVEDYVGEIEYIDDGKGGKFEVELVGNINDCGVIKPRFSVEKDEFEKWEKRYFPAAGFGVLAVSTSEGVISHKEAKEKGIGGRLLGYVY</sequence>
<gene>
    <name evidence="8" type="primary">rps8</name>
    <name evidence="9" type="ORF">AKJ52_02035</name>
</gene>
<keyword evidence="7 8" id="KW-0687">Ribonucleoprotein</keyword>
<evidence type="ECO:0000256" key="6">
    <source>
        <dbReference type="ARBA" id="ARBA00022980"/>
    </source>
</evidence>
<dbReference type="HAMAP" id="MF_01302_A">
    <property type="entry name" value="Ribosomal_uS8_A"/>
    <property type="match status" value="1"/>
</dbReference>
<evidence type="ECO:0000313" key="10">
    <source>
        <dbReference type="Proteomes" id="UP000070404"/>
    </source>
</evidence>
<evidence type="ECO:0000256" key="5">
    <source>
        <dbReference type="ARBA" id="ARBA00022884"/>
    </source>
</evidence>
<dbReference type="GO" id="GO:0019843">
    <property type="term" value="F:rRNA binding"/>
    <property type="evidence" value="ECO:0007669"/>
    <property type="project" value="UniProtKB-UniRule"/>
</dbReference>
<reference evidence="9 10" key="1">
    <citation type="journal article" date="2016" name="Sci. Rep.">
        <title>Metabolic traits of an uncultured archaeal lineage -MSBL1- from brine pools of the Red Sea.</title>
        <authorList>
            <person name="Mwirichia R."/>
            <person name="Alam I."/>
            <person name="Rashid M."/>
            <person name="Vinu M."/>
            <person name="Ba-Alawi W."/>
            <person name="Anthony Kamau A."/>
            <person name="Kamanda Ngugi D."/>
            <person name="Goker M."/>
            <person name="Klenk H.P."/>
            <person name="Bajic V."/>
            <person name="Stingl U."/>
        </authorList>
    </citation>
    <scope>NUCLEOTIDE SEQUENCE [LARGE SCALE GENOMIC DNA]</scope>
    <source>
        <strain evidence="9">SCGC-AAA382C18</strain>
    </source>
</reference>
<evidence type="ECO:0000256" key="7">
    <source>
        <dbReference type="ARBA" id="ARBA00023274"/>
    </source>
</evidence>
<dbReference type="SUPFAM" id="SSF56047">
    <property type="entry name" value="Ribosomal protein S8"/>
    <property type="match status" value="1"/>
</dbReference>
<comment type="caution">
    <text evidence="9">The sequence shown here is derived from an EMBL/GenBank/DDBJ whole genome shotgun (WGS) entry which is preliminary data.</text>
</comment>
<dbReference type="AlphaFoldDB" id="A0A133VJH6"/>
<dbReference type="NCBIfam" id="NF003115">
    <property type="entry name" value="PRK04034.1"/>
    <property type="match status" value="1"/>
</dbReference>
<protein>
    <recommendedName>
        <fullName evidence="8">Small ribosomal subunit protein uS8</fullName>
    </recommendedName>
</protein>
<dbReference type="GO" id="GO:0006412">
    <property type="term" value="P:translation"/>
    <property type="evidence" value="ECO:0007669"/>
    <property type="project" value="UniProtKB-UniRule"/>
</dbReference>
<accession>A0A133VJH6</accession>
<evidence type="ECO:0000256" key="4">
    <source>
        <dbReference type="ARBA" id="ARBA00022730"/>
    </source>
</evidence>
<keyword evidence="5 8" id="KW-0694">RNA-binding</keyword>
<comment type="similarity">
    <text evidence="2 8">Belongs to the universal ribosomal protein uS8 family.</text>
</comment>
<dbReference type="Gene3D" id="3.30.1370.30">
    <property type="match status" value="1"/>
</dbReference>
<keyword evidence="6 8" id="KW-0689">Ribosomal protein</keyword>
<evidence type="ECO:0000256" key="2">
    <source>
        <dbReference type="ARBA" id="ARBA00006471"/>
    </source>
</evidence>
<evidence type="ECO:0000313" key="9">
    <source>
        <dbReference type="EMBL" id="KXB06585.1"/>
    </source>
</evidence>
<dbReference type="GO" id="GO:0003735">
    <property type="term" value="F:structural constituent of ribosome"/>
    <property type="evidence" value="ECO:0007669"/>
    <property type="project" value="InterPro"/>
</dbReference>
<comment type="subunit">
    <text evidence="3 8">Part of the 30S ribosomal subunit.</text>
</comment>
<dbReference type="EMBL" id="LHYF01000033">
    <property type="protein sequence ID" value="KXB06585.1"/>
    <property type="molecule type" value="Genomic_DNA"/>
</dbReference>
<dbReference type="Proteomes" id="UP000070404">
    <property type="component" value="Unassembled WGS sequence"/>
</dbReference>
<dbReference type="InterPro" id="IPR000630">
    <property type="entry name" value="Ribosomal_uS8"/>
</dbReference>
<organism evidence="9 10">
    <name type="scientific">candidate division MSBL1 archaeon SCGC-AAA382C18</name>
    <dbReference type="NCBI Taxonomy" id="1698281"/>
    <lineage>
        <taxon>Archaea</taxon>
        <taxon>Methanobacteriati</taxon>
        <taxon>Methanobacteriota</taxon>
        <taxon>candidate division MSBL1</taxon>
    </lineage>
</organism>
<keyword evidence="4 8" id="KW-0699">rRNA-binding</keyword>
<evidence type="ECO:0000256" key="8">
    <source>
        <dbReference type="HAMAP-Rule" id="MF_01302"/>
    </source>
</evidence>
<evidence type="ECO:0000256" key="3">
    <source>
        <dbReference type="ARBA" id="ARBA00011458"/>
    </source>
</evidence>
<dbReference type="PANTHER" id="PTHR11758">
    <property type="entry name" value="40S RIBOSOMAL PROTEIN S15A"/>
    <property type="match status" value="1"/>
</dbReference>
<proteinExistence type="inferred from homology"/>
<dbReference type="Pfam" id="PF00410">
    <property type="entry name" value="Ribosomal_S8"/>
    <property type="match status" value="1"/>
</dbReference>
<dbReference type="Gene3D" id="3.30.1490.10">
    <property type="match status" value="1"/>
</dbReference>
<comment type="function">
    <text evidence="1 8">One of the primary rRNA binding proteins, it binds directly to 16S rRNA central domain where it helps coordinate assembly of the platform of the 30S subunit.</text>
</comment>
<name>A0A133VJH6_9EURY</name>
<evidence type="ECO:0000256" key="1">
    <source>
        <dbReference type="ARBA" id="ARBA00002569"/>
    </source>
</evidence>